<evidence type="ECO:0000259" key="1">
    <source>
        <dbReference type="SMART" id="SM00382"/>
    </source>
</evidence>
<evidence type="ECO:0000313" key="3">
    <source>
        <dbReference type="Proteomes" id="UP000770785"/>
    </source>
</evidence>
<sequence>MQIKDHFQDLTLTNDQQSALEQLEQFLKGKDRVFLLKGYAGSGKTTLLKGLSNYLEAANREVKLMAPTGRAANVINQKTSRQATTIHSGIYDYDRLVTDDEDKGDKEATGDFTYHFKLRNPTHAHDTIFIVDEASMVSDDPSQGEFFRFGSGKLLHDLFAYAQIQEPGKESKVIFVGDPAQLPPVSMNFSPALDANYLEDSYKLTVQHCELKEVKRQGGGGGILAAATKIRRSITAQAFNDFDLTANGKGILNPSYADFIATYNAAKGIKIIICHSNKLAKDINSQIRTDKFGGDGPIKKTDTVIIGANNHRLGVFNGEFALVKSASPDLETRRINFKKAKESVSVDLVWRTVVLATRGSDGQVRSFESPMLENFLNGDNDINPDIQRALLIDFEQRHKELKRKSPPYTEAIRNDPYFNCVKLKYGYAVTCHKAQGGDWNNAFVFWDYASHGNENLLTDEPGKSGRTNELFYRWAYTAITRASKKLYCINPPRFSSFSEMTFVDVGLQQAMAELTGVPTETIEISFSEVMPMLEEHQLQDAPVSIQDHFIERWHLLRQHYIDVVACERKGYEIWYTFEREDETAGFKYWVNGKDVFKPNFQKIPKLTSSDELFDEISKHFEIMAAVVVDRNSVEGILPQIEFDLATVEEKPFLQNLFDSLKRELNGEADIAKVEHFNHRERYTIQKGNASCTFDFVYNGKGFFSTVQPIEKLCNSIEILDKVKEVVENLKTAAHVI</sequence>
<dbReference type="SUPFAM" id="SSF52540">
    <property type="entry name" value="P-loop containing nucleoside triphosphate hydrolases"/>
    <property type="match status" value="2"/>
</dbReference>
<accession>A0ABX0XDP7</accession>
<dbReference type="InterPro" id="IPR027417">
    <property type="entry name" value="P-loop_NTPase"/>
</dbReference>
<keyword evidence="2" id="KW-0547">Nucleotide-binding</keyword>
<feature type="domain" description="AAA+ ATPase" evidence="1">
    <location>
        <begin position="30"/>
        <end position="405"/>
    </location>
</feature>
<organism evidence="2 3">
    <name type="scientific">Neolewinella antarctica</name>
    <dbReference type="NCBI Taxonomy" id="442734"/>
    <lineage>
        <taxon>Bacteria</taxon>
        <taxon>Pseudomonadati</taxon>
        <taxon>Bacteroidota</taxon>
        <taxon>Saprospiria</taxon>
        <taxon>Saprospirales</taxon>
        <taxon>Lewinellaceae</taxon>
        <taxon>Neolewinella</taxon>
    </lineage>
</organism>
<gene>
    <name evidence="2" type="ORF">GGR27_002541</name>
</gene>
<name>A0ABX0XDP7_9BACT</name>
<keyword evidence="3" id="KW-1185">Reference proteome</keyword>
<dbReference type="EMBL" id="JAATJH010000004">
    <property type="protein sequence ID" value="NJC27028.1"/>
    <property type="molecule type" value="Genomic_DNA"/>
</dbReference>
<keyword evidence="2" id="KW-0067">ATP-binding</keyword>
<protein>
    <submittedName>
        <fullName evidence="2">Energy-coupling factor transporter ATP-binding protein EcfA2</fullName>
    </submittedName>
</protein>
<reference evidence="2 3" key="1">
    <citation type="submission" date="2020-03" db="EMBL/GenBank/DDBJ databases">
        <title>Genomic Encyclopedia of Type Strains, Phase IV (KMG-IV): sequencing the most valuable type-strain genomes for metagenomic binning, comparative biology and taxonomic classification.</title>
        <authorList>
            <person name="Goeker M."/>
        </authorList>
    </citation>
    <scope>NUCLEOTIDE SEQUENCE [LARGE SCALE GENOMIC DNA]</scope>
    <source>
        <strain evidence="2 3">DSM 105096</strain>
    </source>
</reference>
<dbReference type="SMART" id="SM00382">
    <property type="entry name" value="AAA"/>
    <property type="match status" value="1"/>
</dbReference>
<proteinExistence type="predicted"/>
<dbReference type="GO" id="GO:0005524">
    <property type="term" value="F:ATP binding"/>
    <property type="evidence" value="ECO:0007669"/>
    <property type="project" value="UniProtKB-KW"/>
</dbReference>
<dbReference type="InterPro" id="IPR003593">
    <property type="entry name" value="AAA+_ATPase"/>
</dbReference>
<comment type="caution">
    <text evidence="2">The sequence shown here is derived from an EMBL/GenBank/DDBJ whole genome shotgun (WGS) entry which is preliminary data.</text>
</comment>
<evidence type="ECO:0000313" key="2">
    <source>
        <dbReference type="EMBL" id="NJC27028.1"/>
    </source>
</evidence>
<dbReference type="Gene3D" id="3.40.50.300">
    <property type="entry name" value="P-loop containing nucleotide triphosphate hydrolases"/>
    <property type="match status" value="2"/>
</dbReference>
<dbReference type="CDD" id="cd18809">
    <property type="entry name" value="SF1_C_RecD"/>
    <property type="match status" value="1"/>
</dbReference>
<dbReference type="CDD" id="cd17933">
    <property type="entry name" value="DEXSc_RecD-like"/>
    <property type="match status" value="1"/>
</dbReference>
<dbReference type="Pfam" id="PF22721">
    <property type="entry name" value="TBP-TOTE"/>
    <property type="match status" value="2"/>
</dbReference>
<dbReference type="Proteomes" id="UP000770785">
    <property type="component" value="Unassembled WGS sequence"/>
</dbReference>
<dbReference type="Pfam" id="PF13604">
    <property type="entry name" value="AAA_30"/>
    <property type="match status" value="1"/>
</dbReference>
<dbReference type="RefSeq" id="WP_168037789.1">
    <property type="nucleotide sequence ID" value="NZ_JAATJH010000004.1"/>
</dbReference>
<dbReference type="InterPro" id="IPR054572">
    <property type="entry name" value="TBP-TOTE"/>
</dbReference>